<sequence length="108" mass="11963">TTVAITVTVTFLAFLCSILTNSKLVLASLLVNSSSFLTICFISELQLISNGEKFRFHETGDPKARWILRSLGDVDGKFTPIKGVLEPDRSRCHRCSAQRDDRTIADST</sequence>
<feature type="non-terminal residue" evidence="1">
    <location>
        <position position="1"/>
    </location>
</feature>
<dbReference type="Proteomes" id="UP000265520">
    <property type="component" value="Unassembled WGS sequence"/>
</dbReference>
<reference evidence="1 2" key="1">
    <citation type="journal article" date="2018" name="Front. Plant Sci.">
        <title>Red Clover (Trifolium pratense) and Zigzag Clover (T. medium) - A Picture of Genomic Similarities and Differences.</title>
        <authorList>
            <person name="Dluhosova J."/>
            <person name="Istvanek J."/>
            <person name="Nedelnik J."/>
            <person name="Repkova J."/>
        </authorList>
    </citation>
    <scope>NUCLEOTIDE SEQUENCE [LARGE SCALE GENOMIC DNA]</scope>
    <source>
        <strain evidence="2">cv. 10/8</strain>
        <tissue evidence="1">Leaf</tissue>
    </source>
</reference>
<dbReference type="AlphaFoldDB" id="A0A392Q5L3"/>
<name>A0A392Q5L3_9FABA</name>
<accession>A0A392Q5L3</accession>
<comment type="caution">
    <text evidence="1">The sequence shown here is derived from an EMBL/GenBank/DDBJ whole genome shotgun (WGS) entry which is preliminary data.</text>
</comment>
<keyword evidence="2" id="KW-1185">Reference proteome</keyword>
<protein>
    <submittedName>
        <fullName evidence="1">Uncharacterized protein</fullName>
    </submittedName>
</protein>
<evidence type="ECO:0000313" key="2">
    <source>
        <dbReference type="Proteomes" id="UP000265520"/>
    </source>
</evidence>
<proteinExistence type="predicted"/>
<evidence type="ECO:0000313" key="1">
    <source>
        <dbReference type="EMBL" id="MCI19202.1"/>
    </source>
</evidence>
<organism evidence="1 2">
    <name type="scientific">Trifolium medium</name>
    <dbReference type="NCBI Taxonomy" id="97028"/>
    <lineage>
        <taxon>Eukaryota</taxon>
        <taxon>Viridiplantae</taxon>
        <taxon>Streptophyta</taxon>
        <taxon>Embryophyta</taxon>
        <taxon>Tracheophyta</taxon>
        <taxon>Spermatophyta</taxon>
        <taxon>Magnoliopsida</taxon>
        <taxon>eudicotyledons</taxon>
        <taxon>Gunneridae</taxon>
        <taxon>Pentapetalae</taxon>
        <taxon>rosids</taxon>
        <taxon>fabids</taxon>
        <taxon>Fabales</taxon>
        <taxon>Fabaceae</taxon>
        <taxon>Papilionoideae</taxon>
        <taxon>50 kb inversion clade</taxon>
        <taxon>NPAAA clade</taxon>
        <taxon>Hologalegina</taxon>
        <taxon>IRL clade</taxon>
        <taxon>Trifolieae</taxon>
        <taxon>Trifolium</taxon>
    </lineage>
</organism>
<dbReference type="EMBL" id="LXQA010113728">
    <property type="protein sequence ID" value="MCI19202.1"/>
    <property type="molecule type" value="Genomic_DNA"/>
</dbReference>